<dbReference type="STRING" id="1232681.ADIS_1307"/>
<dbReference type="AlphaFoldDB" id="R7ZVG3"/>
<comment type="caution">
    <text evidence="3">The sequence shown here is derived from an EMBL/GenBank/DDBJ whole genome shotgun (WGS) entry which is preliminary data.</text>
</comment>
<dbReference type="Gene3D" id="3.40.50.1000">
    <property type="entry name" value="HAD superfamily/HAD-like"/>
    <property type="match status" value="1"/>
</dbReference>
<dbReference type="PATRIC" id="fig|1288963.3.peg.1303"/>
<proteinExistence type="inferred from homology"/>
<organism evidence="3 4">
    <name type="scientific">Lunatimonas lonarensis</name>
    <dbReference type="NCBI Taxonomy" id="1232681"/>
    <lineage>
        <taxon>Bacteria</taxon>
        <taxon>Pseudomonadati</taxon>
        <taxon>Bacteroidota</taxon>
        <taxon>Cytophagia</taxon>
        <taxon>Cytophagales</taxon>
        <taxon>Cyclobacteriaceae</taxon>
    </lineage>
</organism>
<dbReference type="EC" id="3.1.3.-" evidence="3"/>
<evidence type="ECO:0000313" key="4">
    <source>
        <dbReference type="Proteomes" id="UP000013909"/>
    </source>
</evidence>
<gene>
    <name evidence="3" type="ORF">ADIS_1307</name>
</gene>
<dbReference type="InterPro" id="IPR023214">
    <property type="entry name" value="HAD_sf"/>
</dbReference>
<protein>
    <submittedName>
        <fullName evidence="3">Putative 5'(3')-deoxyribonucleotidase</fullName>
        <ecNumber evidence="3">3.1.3.-</ecNumber>
    </submittedName>
</protein>
<sequence>MTNLASIAIDMDGVLADVYAQFYDMHLAETGEEIPQTSMQGVTEHAAFPLLEKHVRTAGFFRNAKVMPSAISVVERLNQRYEVFIVSAAMEYPNSLLEKYEWLQEHFPFITWKQIILCGSKSPIATDIMIDDHFKNLNVFRGSKSYLFTQPHNIFADPGRHLRVNDWDELASYLL</sequence>
<evidence type="ECO:0000256" key="1">
    <source>
        <dbReference type="ARBA" id="ARBA00009589"/>
    </source>
</evidence>
<accession>R7ZVG3</accession>
<dbReference type="Proteomes" id="UP000013909">
    <property type="component" value="Unassembled WGS sequence"/>
</dbReference>
<dbReference type="EMBL" id="AQHR01000041">
    <property type="protein sequence ID" value="EON78110.1"/>
    <property type="molecule type" value="Genomic_DNA"/>
</dbReference>
<dbReference type="PANTHER" id="PTHR16504:SF4">
    <property type="entry name" value="5'(3')-DEOXYRIBONUCLEOTIDASE"/>
    <property type="match status" value="1"/>
</dbReference>
<evidence type="ECO:0000256" key="2">
    <source>
        <dbReference type="PIRSR" id="PIRSR610708-1"/>
    </source>
</evidence>
<keyword evidence="4" id="KW-1185">Reference proteome</keyword>
<keyword evidence="3" id="KW-0378">Hydrolase</keyword>
<name>R7ZVG3_9BACT</name>
<dbReference type="Gene3D" id="1.10.40.40">
    <property type="entry name" value="Deoxyribonucleotidase, domain 2"/>
    <property type="match status" value="1"/>
</dbReference>
<dbReference type="GO" id="GO:0009223">
    <property type="term" value="P:pyrimidine deoxyribonucleotide catabolic process"/>
    <property type="evidence" value="ECO:0007669"/>
    <property type="project" value="TreeGrafter"/>
</dbReference>
<feature type="active site" description="Proton donor" evidence="2">
    <location>
        <position position="12"/>
    </location>
</feature>
<dbReference type="RefSeq" id="WP_010853451.1">
    <property type="nucleotide sequence ID" value="NZ_AQHR01000041.1"/>
</dbReference>
<dbReference type="GO" id="GO:0008253">
    <property type="term" value="F:5'-nucleotidase activity"/>
    <property type="evidence" value="ECO:0007669"/>
    <property type="project" value="InterPro"/>
</dbReference>
<dbReference type="PANTHER" id="PTHR16504">
    <property type="entry name" value="5'(3')-DEOXYRIBONUCLEOTIDASE"/>
    <property type="match status" value="1"/>
</dbReference>
<feature type="active site" description="Nucleophile" evidence="2">
    <location>
        <position position="10"/>
    </location>
</feature>
<dbReference type="SFLD" id="SFLDG01126">
    <property type="entry name" value="C1.2:_Nucleotidase_Like"/>
    <property type="match status" value="1"/>
</dbReference>
<dbReference type="SFLD" id="SFLDS00003">
    <property type="entry name" value="Haloacid_Dehalogenase"/>
    <property type="match status" value="1"/>
</dbReference>
<dbReference type="SUPFAM" id="SSF56784">
    <property type="entry name" value="HAD-like"/>
    <property type="match status" value="1"/>
</dbReference>
<dbReference type="InterPro" id="IPR036412">
    <property type="entry name" value="HAD-like_sf"/>
</dbReference>
<dbReference type="Pfam" id="PF06941">
    <property type="entry name" value="NT5C"/>
    <property type="match status" value="1"/>
</dbReference>
<dbReference type="SFLD" id="SFLDG01146">
    <property type="entry name" value="C1.2.2"/>
    <property type="match status" value="1"/>
</dbReference>
<dbReference type="InterPro" id="IPR010708">
    <property type="entry name" value="5'(3')-deoxyribonucleotidase"/>
</dbReference>
<reference evidence="3 4" key="1">
    <citation type="submission" date="2013-02" db="EMBL/GenBank/DDBJ databases">
        <title>A novel strain isolated from Lonar lake, Maharashtra, India.</title>
        <authorList>
            <person name="Singh A."/>
        </authorList>
    </citation>
    <scope>NUCLEOTIDE SEQUENCE [LARGE SCALE GENOMIC DNA]</scope>
    <source>
        <strain evidence="3 4">AK24</strain>
    </source>
</reference>
<comment type="similarity">
    <text evidence="1">Belongs to the 5'(3')-deoxyribonucleotidase family.</text>
</comment>
<evidence type="ECO:0000313" key="3">
    <source>
        <dbReference type="EMBL" id="EON78110.1"/>
    </source>
</evidence>